<dbReference type="InterPro" id="IPR005471">
    <property type="entry name" value="Tscrpt_reg_IclR_N"/>
</dbReference>
<dbReference type="PATRIC" id="fig|565050.3.peg.1848"/>
<keyword evidence="3" id="KW-0804">Transcription</keyword>
<dbReference type="Gene3D" id="3.30.450.40">
    <property type="match status" value="1"/>
</dbReference>
<dbReference type="EMBL" id="CP001340">
    <property type="protein sequence ID" value="ACL95353.1"/>
    <property type="molecule type" value="Genomic_DNA"/>
</dbReference>
<keyword evidence="2" id="KW-0238">DNA-binding</keyword>
<evidence type="ECO:0000256" key="3">
    <source>
        <dbReference type="ARBA" id="ARBA00023163"/>
    </source>
</evidence>
<dbReference type="InterPro" id="IPR036388">
    <property type="entry name" value="WH-like_DNA-bd_sf"/>
</dbReference>
<organism evidence="5 6">
    <name type="scientific">Caulobacter vibrioides (strain NA1000 / CB15N)</name>
    <name type="common">Caulobacter crescentus</name>
    <dbReference type="NCBI Taxonomy" id="565050"/>
    <lineage>
        <taxon>Bacteria</taxon>
        <taxon>Pseudomonadati</taxon>
        <taxon>Pseudomonadota</taxon>
        <taxon>Alphaproteobacteria</taxon>
        <taxon>Caulobacterales</taxon>
        <taxon>Caulobacteraceae</taxon>
        <taxon>Caulobacter</taxon>
    </lineage>
</organism>
<dbReference type="Gene3D" id="1.10.10.10">
    <property type="entry name" value="Winged helix-like DNA-binding domain superfamily/Winged helix DNA-binding domain"/>
    <property type="match status" value="1"/>
</dbReference>
<dbReference type="RefSeq" id="YP_002517261.1">
    <property type="nucleotide sequence ID" value="NC_011916.1"/>
</dbReference>
<evidence type="ECO:0000256" key="1">
    <source>
        <dbReference type="ARBA" id="ARBA00023015"/>
    </source>
</evidence>
<dbReference type="GO" id="GO:0003700">
    <property type="term" value="F:DNA-binding transcription factor activity"/>
    <property type="evidence" value="ECO:0007669"/>
    <property type="project" value="TreeGrafter"/>
</dbReference>
<dbReference type="PANTHER" id="PTHR30136:SF35">
    <property type="entry name" value="HTH-TYPE TRANSCRIPTIONAL REGULATOR RV1719"/>
    <property type="match status" value="1"/>
</dbReference>
<gene>
    <name evidence="5" type="ordered locus">CCNA_01888</name>
</gene>
<evidence type="ECO:0000313" key="5">
    <source>
        <dbReference type="EMBL" id="ACL95353.1"/>
    </source>
</evidence>
<keyword evidence="6" id="KW-1185">Reference proteome</keyword>
<dbReference type="KEGG" id="ccs:CCNA_01888"/>
<dbReference type="InterPro" id="IPR036390">
    <property type="entry name" value="WH_DNA-bd_sf"/>
</dbReference>
<dbReference type="Proteomes" id="UP000001364">
    <property type="component" value="Chromosome"/>
</dbReference>
<name>A0A0H3C8F4_CAUVN</name>
<evidence type="ECO:0000259" key="4">
    <source>
        <dbReference type="PROSITE" id="PS51077"/>
    </source>
</evidence>
<sequence length="257" mass="28480">MRRDPIKSAARTLEILELFQEQRAPLRLTYIFEKLGYPQSSTTTLLKSMVVLGYLNYDRASRTYFPTPRVAALGDWVNHHLFGSGDLDRLVKSIFEQTNETVVISSQNDIFIQHLRIVQPSHPHKIALAEGSMRVLPHSAAGLVLMSRMPSKAVDKLCRHINAYLGGTSDRIDIGQLQEQLTWVRREGYSLLAAFPFPNAAGIAMPLPAAPHGVQLTLGVGGLNSRIARHKSEIVAIMKAGVADYAESLRHYSAPEA</sequence>
<dbReference type="GeneID" id="7331436"/>
<dbReference type="SMR" id="A0A0H3C8F4"/>
<dbReference type="AlphaFoldDB" id="A0A0H3C8F4"/>
<dbReference type="InterPro" id="IPR029016">
    <property type="entry name" value="GAF-like_dom_sf"/>
</dbReference>
<dbReference type="OrthoDB" id="1634354at2"/>
<dbReference type="RefSeq" id="WP_010919678.1">
    <property type="nucleotide sequence ID" value="NC_011916.1"/>
</dbReference>
<dbReference type="SMART" id="SM00346">
    <property type="entry name" value="HTH_ICLR"/>
    <property type="match status" value="1"/>
</dbReference>
<dbReference type="HOGENOM" id="CLU_062618_3_0_5"/>
<dbReference type="SUPFAM" id="SSF46785">
    <property type="entry name" value="Winged helix' DNA-binding domain"/>
    <property type="match status" value="1"/>
</dbReference>
<protein>
    <submittedName>
        <fullName evidence="5">IclR family HTH transcriptional regulator</fullName>
    </submittedName>
</protein>
<evidence type="ECO:0000256" key="2">
    <source>
        <dbReference type="ARBA" id="ARBA00023125"/>
    </source>
</evidence>
<feature type="domain" description="HTH iclR-type" evidence="4">
    <location>
        <begin position="6"/>
        <end position="68"/>
    </location>
</feature>
<dbReference type="GO" id="GO:0045892">
    <property type="term" value="P:negative regulation of DNA-templated transcription"/>
    <property type="evidence" value="ECO:0007669"/>
    <property type="project" value="TreeGrafter"/>
</dbReference>
<dbReference type="Pfam" id="PF09339">
    <property type="entry name" value="HTH_IclR"/>
    <property type="match status" value="1"/>
</dbReference>
<proteinExistence type="predicted"/>
<dbReference type="InterPro" id="IPR014757">
    <property type="entry name" value="Tscrpt_reg_IclR_C"/>
</dbReference>
<dbReference type="SUPFAM" id="SSF55781">
    <property type="entry name" value="GAF domain-like"/>
    <property type="match status" value="1"/>
</dbReference>
<dbReference type="GO" id="GO:0003677">
    <property type="term" value="F:DNA binding"/>
    <property type="evidence" value="ECO:0007669"/>
    <property type="project" value="UniProtKB-KW"/>
</dbReference>
<dbReference type="PhylomeDB" id="A0A0H3C8F4"/>
<reference evidence="5 6" key="1">
    <citation type="journal article" date="2010" name="J. Bacteriol.">
        <title>The genetic basis of laboratory adaptation in Caulobacter crescentus.</title>
        <authorList>
            <person name="Marks M.E."/>
            <person name="Castro-Rojas C.M."/>
            <person name="Teiling C."/>
            <person name="Du L."/>
            <person name="Kapatral V."/>
            <person name="Walunas T.L."/>
            <person name="Crosson S."/>
        </authorList>
    </citation>
    <scope>NUCLEOTIDE SEQUENCE [LARGE SCALE GENOMIC DNA]</scope>
    <source>
        <strain evidence="6">NA1000 / CB15N</strain>
    </source>
</reference>
<dbReference type="InterPro" id="IPR050707">
    <property type="entry name" value="HTH_MetabolicPath_Reg"/>
</dbReference>
<accession>A0A0H3C8F4</accession>
<keyword evidence="1" id="KW-0805">Transcription regulation</keyword>
<dbReference type="PROSITE" id="PS51077">
    <property type="entry name" value="HTH_ICLR"/>
    <property type="match status" value="1"/>
</dbReference>
<dbReference type="Pfam" id="PF01614">
    <property type="entry name" value="IclR_C"/>
    <property type="match status" value="1"/>
</dbReference>
<dbReference type="PANTHER" id="PTHR30136">
    <property type="entry name" value="HELIX-TURN-HELIX TRANSCRIPTIONAL REGULATOR, ICLR FAMILY"/>
    <property type="match status" value="1"/>
</dbReference>
<evidence type="ECO:0000313" key="6">
    <source>
        <dbReference type="Proteomes" id="UP000001364"/>
    </source>
</evidence>